<feature type="transmembrane region" description="Helical" evidence="2">
    <location>
        <begin position="116"/>
        <end position="133"/>
    </location>
</feature>
<feature type="transmembrane region" description="Helical" evidence="2">
    <location>
        <begin position="27"/>
        <end position="50"/>
    </location>
</feature>
<accession>A0ABW4TFZ1</accession>
<reference evidence="5" key="1">
    <citation type="journal article" date="2019" name="Int. J. Syst. Evol. Microbiol.">
        <title>The Global Catalogue of Microorganisms (GCM) 10K type strain sequencing project: providing services to taxonomists for standard genome sequencing and annotation.</title>
        <authorList>
            <consortium name="The Broad Institute Genomics Platform"/>
            <consortium name="The Broad Institute Genome Sequencing Center for Infectious Disease"/>
            <person name="Wu L."/>
            <person name="Ma J."/>
        </authorList>
    </citation>
    <scope>NUCLEOTIDE SEQUENCE [LARGE SCALE GENOMIC DNA]</scope>
    <source>
        <strain evidence="5">ICMP 6774ER</strain>
    </source>
</reference>
<evidence type="ECO:0000259" key="3">
    <source>
        <dbReference type="Pfam" id="PF00892"/>
    </source>
</evidence>
<evidence type="ECO:0000256" key="2">
    <source>
        <dbReference type="SAM" id="Phobius"/>
    </source>
</evidence>
<dbReference type="SUPFAM" id="SSF103481">
    <property type="entry name" value="Multidrug resistance efflux transporter EmrE"/>
    <property type="match status" value="2"/>
</dbReference>
<dbReference type="Proteomes" id="UP001597368">
    <property type="component" value="Unassembled WGS sequence"/>
</dbReference>
<name>A0ABW4TFZ1_9ACTN</name>
<dbReference type="PANTHER" id="PTHR22911:SF79">
    <property type="entry name" value="MOBA-LIKE NTP TRANSFERASE DOMAIN-CONTAINING PROTEIN"/>
    <property type="match status" value="1"/>
</dbReference>
<dbReference type="InterPro" id="IPR037185">
    <property type="entry name" value="EmrE-like"/>
</dbReference>
<evidence type="ECO:0000313" key="4">
    <source>
        <dbReference type="EMBL" id="MFD1940224.1"/>
    </source>
</evidence>
<keyword evidence="2" id="KW-0472">Membrane</keyword>
<dbReference type="EMBL" id="JBHUFV010000105">
    <property type="protein sequence ID" value="MFD1940224.1"/>
    <property type="molecule type" value="Genomic_DNA"/>
</dbReference>
<organism evidence="4 5">
    <name type="scientific">Nonomuraea mangrovi</name>
    <dbReference type="NCBI Taxonomy" id="2316207"/>
    <lineage>
        <taxon>Bacteria</taxon>
        <taxon>Bacillati</taxon>
        <taxon>Actinomycetota</taxon>
        <taxon>Actinomycetes</taxon>
        <taxon>Streptosporangiales</taxon>
        <taxon>Streptosporangiaceae</taxon>
        <taxon>Nonomuraea</taxon>
    </lineage>
</organism>
<feature type="transmembrane region" description="Helical" evidence="2">
    <location>
        <begin position="145"/>
        <end position="164"/>
    </location>
</feature>
<sequence>MLAITLALGASLGWGAADFVGGLKSRSVPVLSVLLISQSAALVLLVVMAVVRGASPPDASALGLAAVAGLGELVGIAALYRGLAVGKMSIVAPVAATAPVVPLLAGRASSQIPGPLQFTGLALAMIGLVFTSYQSGGDKDPGSRTAPSVIYGLLAALGFGTFFLTMHNAGEGDVGWALLTARLTAVTALASVIILKRHRVSAPRASLPAIAGIGALIIAADSLYTTASTLGMVSVAAVLGSLHTIVTIALARIVLNERLERAQQIGIAVSLIGVLAISAG</sequence>
<protein>
    <submittedName>
        <fullName evidence="4">EamA family transporter</fullName>
    </submittedName>
</protein>
<dbReference type="PANTHER" id="PTHR22911">
    <property type="entry name" value="ACYL-MALONYL CONDENSING ENZYME-RELATED"/>
    <property type="match status" value="1"/>
</dbReference>
<comment type="caution">
    <text evidence="4">The sequence shown here is derived from an EMBL/GenBank/DDBJ whole genome shotgun (WGS) entry which is preliminary data.</text>
</comment>
<keyword evidence="2" id="KW-0812">Transmembrane</keyword>
<keyword evidence="5" id="KW-1185">Reference proteome</keyword>
<feature type="transmembrane region" description="Helical" evidence="2">
    <location>
        <begin position="176"/>
        <end position="195"/>
    </location>
</feature>
<feature type="domain" description="EamA" evidence="3">
    <location>
        <begin position="2"/>
        <end position="132"/>
    </location>
</feature>
<feature type="domain" description="EamA" evidence="3">
    <location>
        <begin position="148"/>
        <end position="278"/>
    </location>
</feature>
<dbReference type="Pfam" id="PF00892">
    <property type="entry name" value="EamA"/>
    <property type="match status" value="2"/>
</dbReference>
<evidence type="ECO:0000256" key="1">
    <source>
        <dbReference type="ARBA" id="ARBA00007362"/>
    </source>
</evidence>
<gene>
    <name evidence="4" type="ORF">ACFSKW_53075</name>
</gene>
<comment type="similarity">
    <text evidence="1">Belongs to the EamA transporter family.</text>
</comment>
<proteinExistence type="inferred from homology"/>
<dbReference type="RefSeq" id="WP_379583238.1">
    <property type="nucleotide sequence ID" value="NZ_JBHUFV010000105.1"/>
</dbReference>
<keyword evidence="2" id="KW-1133">Transmembrane helix</keyword>
<feature type="transmembrane region" description="Helical" evidence="2">
    <location>
        <begin position="207"/>
        <end position="224"/>
    </location>
</feature>
<feature type="transmembrane region" description="Helical" evidence="2">
    <location>
        <begin position="230"/>
        <end position="255"/>
    </location>
</feature>
<dbReference type="InterPro" id="IPR000620">
    <property type="entry name" value="EamA_dom"/>
</dbReference>
<evidence type="ECO:0000313" key="5">
    <source>
        <dbReference type="Proteomes" id="UP001597368"/>
    </source>
</evidence>
<feature type="transmembrane region" description="Helical" evidence="2">
    <location>
        <begin position="62"/>
        <end position="80"/>
    </location>
</feature>